<dbReference type="AlphaFoldDB" id="A0AAV0X1E9"/>
<feature type="domain" description="DUF7869" evidence="1">
    <location>
        <begin position="231"/>
        <end position="387"/>
    </location>
</feature>
<protein>
    <recommendedName>
        <fullName evidence="1">DUF7869 domain-containing protein</fullName>
    </recommendedName>
</protein>
<comment type="caution">
    <text evidence="2">The sequence shown here is derived from an EMBL/GenBank/DDBJ whole genome shotgun (WGS) entry which is preliminary data.</text>
</comment>
<dbReference type="Pfam" id="PF25273">
    <property type="entry name" value="DUF7869"/>
    <property type="match status" value="1"/>
</dbReference>
<dbReference type="Proteomes" id="UP001160148">
    <property type="component" value="Unassembled WGS sequence"/>
</dbReference>
<name>A0AAV0X1E9_9HEMI</name>
<keyword evidence="3" id="KW-1185">Reference proteome</keyword>
<dbReference type="EMBL" id="CARXXK010000003">
    <property type="protein sequence ID" value="CAI6362159.1"/>
    <property type="molecule type" value="Genomic_DNA"/>
</dbReference>
<reference evidence="2 3" key="1">
    <citation type="submission" date="2023-01" db="EMBL/GenBank/DDBJ databases">
        <authorList>
            <person name="Whitehead M."/>
        </authorList>
    </citation>
    <scope>NUCLEOTIDE SEQUENCE [LARGE SCALE GENOMIC DNA]</scope>
</reference>
<gene>
    <name evidence="2" type="ORF">MEUPH1_LOCUS17261</name>
</gene>
<dbReference type="PANTHER" id="PTHR10773">
    <property type="entry name" value="DNA-DIRECTED RNA POLYMERASES I, II, AND III SUBUNIT RPABC2"/>
    <property type="match status" value="1"/>
</dbReference>
<evidence type="ECO:0000313" key="3">
    <source>
        <dbReference type="Proteomes" id="UP001160148"/>
    </source>
</evidence>
<evidence type="ECO:0000259" key="1">
    <source>
        <dbReference type="Pfam" id="PF25273"/>
    </source>
</evidence>
<accession>A0AAV0X1E9</accession>
<evidence type="ECO:0000313" key="2">
    <source>
        <dbReference type="EMBL" id="CAI6362159.1"/>
    </source>
</evidence>
<sequence length="481" mass="56703">MEKKCYKSFFGIGKAVVERVFTKLRQNIPSPKDLRGKHTVRPNKLPDNILFQLSAHIQSFPKCISHYSRQDNNEKRYLSAELSVHKMYEMYIEKYEPDIYEILINGRKAKPIVKYPYFLKYFNNNFNLSFGNPKSDTCQTCDRLDNFINAELNTDIKLSLIEEKQIHQKKAELFYADLKRLSLESKENTDLEVLSFDFQQNLPLPHVPCGDVFYKRQIWSYNFCIHSAKTNQAYFFMYDESVAKKGQNEVISFLHYYLQNLLQQGVKTLYLFADNCSSQNKNNALFQYIYTIIKSNAFGLNTIIQRYPEPGHSFLPCDRCFGLIEQKKRKIERVFLPITYQELVKQTNIKKFHVINVNQNFIYNFSDYLKPFFKKYITSTNKVKFTIMAYRCIEYTKEGLLCSVIPNSTAKEHYTIEKSGSLLKFPMENLPLLYQGKLSIKAAKLKDVLELAAKYVPPQHLWFYEQFVETNDDTVLSDYEY</sequence>
<dbReference type="InterPro" id="IPR057191">
    <property type="entry name" value="DUF7869"/>
</dbReference>
<organism evidence="2 3">
    <name type="scientific">Macrosiphum euphorbiae</name>
    <name type="common">potato aphid</name>
    <dbReference type="NCBI Taxonomy" id="13131"/>
    <lineage>
        <taxon>Eukaryota</taxon>
        <taxon>Metazoa</taxon>
        <taxon>Ecdysozoa</taxon>
        <taxon>Arthropoda</taxon>
        <taxon>Hexapoda</taxon>
        <taxon>Insecta</taxon>
        <taxon>Pterygota</taxon>
        <taxon>Neoptera</taxon>
        <taxon>Paraneoptera</taxon>
        <taxon>Hemiptera</taxon>
        <taxon>Sternorrhyncha</taxon>
        <taxon>Aphidomorpha</taxon>
        <taxon>Aphidoidea</taxon>
        <taxon>Aphididae</taxon>
        <taxon>Macrosiphini</taxon>
        <taxon>Macrosiphum</taxon>
    </lineage>
</organism>
<proteinExistence type="predicted"/>
<dbReference type="PANTHER" id="PTHR10773:SF19">
    <property type="match status" value="1"/>
</dbReference>